<keyword evidence="1" id="KW-0677">Repeat</keyword>
<protein>
    <recommendedName>
        <fullName evidence="5">Pentatricopeptide repeat-containing protein</fullName>
    </recommendedName>
</protein>
<evidence type="ECO:0000256" key="1">
    <source>
        <dbReference type="ARBA" id="ARBA00022737"/>
    </source>
</evidence>
<dbReference type="EMBL" id="KI393527">
    <property type="protein sequence ID" value="ERN08292.1"/>
    <property type="molecule type" value="Genomic_DNA"/>
</dbReference>
<evidence type="ECO:0000313" key="3">
    <source>
        <dbReference type="EMBL" id="ERN08292.1"/>
    </source>
</evidence>
<sequence>MVILLAKACTTHVKLSPTTRPPDHSSPISQEKRCFLLIEQCNTLTQLRQAHASIIKSGLQHRGTLIAAKLLAACISCHSPGNLDYALCIFNSFVDPSPRSWNTIIRGFADHGTNRKDAISLFRQMLELRGSNNDGYELTLPSVLKSCSKAFALFEGEQIHGQDACKERRLVDRYD</sequence>
<dbReference type="GO" id="GO:0009451">
    <property type="term" value="P:RNA modification"/>
    <property type="evidence" value="ECO:0007669"/>
    <property type="project" value="InterPro"/>
</dbReference>
<proteinExistence type="predicted"/>
<dbReference type="Proteomes" id="UP000017836">
    <property type="component" value="Unassembled WGS sequence"/>
</dbReference>
<organism evidence="3 4">
    <name type="scientific">Amborella trichopoda</name>
    <dbReference type="NCBI Taxonomy" id="13333"/>
    <lineage>
        <taxon>Eukaryota</taxon>
        <taxon>Viridiplantae</taxon>
        <taxon>Streptophyta</taxon>
        <taxon>Embryophyta</taxon>
        <taxon>Tracheophyta</taxon>
        <taxon>Spermatophyta</taxon>
        <taxon>Magnoliopsida</taxon>
        <taxon>Amborellales</taxon>
        <taxon>Amborellaceae</taxon>
        <taxon>Amborella</taxon>
    </lineage>
</organism>
<dbReference type="Gene3D" id="1.25.40.10">
    <property type="entry name" value="Tetratricopeptide repeat domain"/>
    <property type="match status" value="1"/>
</dbReference>
<keyword evidence="4" id="KW-1185">Reference proteome</keyword>
<dbReference type="GO" id="GO:0003723">
    <property type="term" value="F:RNA binding"/>
    <property type="evidence" value="ECO:0007669"/>
    <property type="project" value="InterPro"/>
</dbReference>
<dbReference type="eggNOG" id="KOG4197">
    <property type="taxonomic scope" value="Eukaryota"/>
</dbReference>
<evidence type="ECO:0000313" key="4">
    <source>
        <dbReference type="Proteomes" id="UP000017836"/>
    </source>
</evidence>
<accession>W1PEC7</accession>
<evidence type="ECO:0000256" key="2">
    <source>
        <dbReference type="PROSITE-ProRule" id="PRU00708"/>
    </source>
</evidence>
<dbReference type="InterPro" id="IPR002885">
    <property type="entry name" value="PPR_rpt"/>
</dbReference>
<dbReference type="AlphaFoldDB" id="W1PEC7"/>
<dbReference type="InterPro" id="IPR011990">
    <property type="entry name" value="TPR-like_helical_dom_sf"/>
</dbReference>
<name>W1PEC7_AMBTC</name>
<reference evidence="4" key="1">
    <citation type="journal article" date="2013" name="Science">
        <title>The Amborella genome and the evolution of flowering plants.</title>
        <authorList>
            <consortium name="Amborella Genome Project"/>
        </authorList>
    </citation>
    <scope>NUCLEOTIDE SEQUENCE [LARGE SCALE GENOMIC DNA]</scope>
</reference>
<feature type="repeat" description="PPR" evidence="2">
    <location>
        <begin position="97"/>
        <end position="128"/>
    </location>
</feature>
<dbReference type="HOGENOM" id="CLU_1534612_0_0_1"/>
<dbReference type="Gramene" id="ERN08292">
    <property type="protein sequence ID" value="ERN08292"/>
    <property type="gene ID" value="AMTR_s00156p00037350"/>
</dbReference>
<dbReference type="PROSITE" id="PS51375">
    <property type="entry name" value="PPR"/>
    <property type="match status" value="1"/>
</dbReference>
<dbReference type="PANTHER" id="PTHR47926">
    <property type="entry name" value="PENTATRICOPEPTIDE REPEAT-CONTAINING PROTEIN"/>
    <property type="match status" value="1"/>
</dbReference>
<dbReference type="InterPro" id="IPR046960">
    <property type="entry name" value="PPR_At4g14850-like_plant"/>
</dbReference>
<gene>
    <name evidence="3" type="ORF">AMTR_s00156p00037350</name>
</gene>
<evidence type="ECO:0008006" key="5">
    <source>
        <dbReference type="Google" id="ProtNLM"/>
    </source>
</evidence>